<dbReference type="Pfam" id="PF04116">
    <property type="entry name" value="FA_hydroxylase"/>
    <property type="match status" value="1"/>
</dbReference>
<dbReference type="InterPro" id="IPR006694">
    <property type="entry name" value="Fatty_acid_hydroxylase"/>
</dbReference>
<dbReference type="Proteomes" id="UP000186594">
    <property type="component" value="Unassembled WGS sequence"/>
</dbReference>
<sequence length="310" mass="36534">MYAFHLPLRLITRASFSNYTVRADGFLSTLNQVKHTAPLLSSLEALWMAYYKWMDNDVLATGILSFVIHQLLYFGRALPWYIIDHLPYFNKWKIQDQKLPSAQDLRDCVTYVLFTHFTVEVAQIWLFHPLCEHFGLRISPPFPKWQEMLPQLAIFFIMEDTFHYFAHRLLHYGPFYKYIHKRHHRFSAPFGLAAEYAHPIEVIVLGLGTVGSPILYTAITGNLHLVTVYAWIALRLFQAIDAHSGYDFPWSLNKFIPFWSGAEHHDYHHQNSNNCYSTSFRWWDYICGTDKKYRAHRQLQAIKKLTNKAE</sequence>
<proteinExistence type="predicted"/>
<evidence type="ECO:0000256" key="3">
    <source>
        <dbReference type="ARBA" id="ARBA00022989"/>
    </source>
</evidence>
<evidence type="ECO:0000256" key="2">
    <source>
        <dbReference type="ARBA" id="ARBA00022692"/>
    </source>
</evidence>
<evidence type="ECO:0000256" key="1">
    <source>
        <dbReference type="ARBA" id="ARBA00004370"/>
    </source>
</evidence>
<dbReference type="EMBL" id="LXFE01000722">
    <property type="protein sequence ID" value="OLL24584.1"/>
    <property type="molecule type" value="Genomic_DNA"/>
</dbReference>
<reference evidence="6 7" key="1">
    <citation type="submission" date="2016-04" db="EMBL/GenBank/DDBJ databases">
        <title>Evolutionary innovation and constraint leading to complex multicellularity in the Ascomycota.</title>
        <authorList>
            <person name="Cisse O."/>
            <person name="Nguyen A."/>
            <person name="Hewitt D.A."/>
            <person name="Jedd G."/>
            <person name="Stajich J.E."/>
        </authorList>
    </citation>
    <scope>NUCLEOTIDE SEQUENCE [LARGE SCALE GENOMIC DNA]</scope>
    <source>
        <strain evidence="6 7">DAH-3</strain>
    </source>
</reference>
<evidence type="ECO:0000313" key="7">
    <source>
        <dbReference type="Proteomes" id="UP000186594"/>
    </source>
</evidence>
<protein>
    <submittedName>
        <fullName evidence="6">Methylsterol monooxygenase</fullName>
    </submittedName>
</protein>
<dbReference type="PANTHER" id="PTHR11863">
    <property type="entry name" value="STEROL DESATURASE"/>
    <property type="match status" value="1"/>
</dbReference>
<keyword evidence="3" id="KW-1133">Transmembrane helix</keyword>
<evidence type="ECO:0000259" key="5">
    <source>
        <dbReference type="Pfam" id="PF04116"/>
    </source>
</evidence>
<dbReference type="InterPro" id="IPR050307">
    <property type="entry name" value="Sterol_Desaturase_Related"/>
</dbReference>
<name>A0A1U7LPK7_NEOID</name>
<dbReference type="GO" id="GO:0005789">
    <property type="term" value="C:endoplasmic reticulum membrane"/>
    <property type="evidence" value="ECO:0007669"/>
    <property type="project" value="EnsemblFungi"/>
</dbReference>
<keyword evidence="4" id="KW-0472">Membrane</keyword>
<comment type="subcellular location">
    <subcellularLocation>
        <location evidence="1">Membrane</location>
    </subcellularLocation>
</comment>
<dbReference type="OMA" id="IVHEFIY"/>
<evidence type="ECO:0000256" key="4">
    <source>
        <dbReference type="ARBA" id="ARBA00023136"/>
    </source>
</evidence>
<keyword evidence="6" id="KW-0503">Monooxygenase</keyword>
<evidence type="ECO:0000313" key="6">
    <source>
        <dbReference type="EMBL" id="OLL24584.1"/>
    </source>
</evidence>
<accession>A0A1U7LPK7</accession>
<keyword evidence="6" id="KW-0560">Oxidoreductase</keyword>
<dbReference type="GO" id="GO:0006696">
    <property type="term" value="P:ergosterol biosynthetic process"/>
    <property type="evidence" value="ECO:0007669"/>
    <property type="project" value="EnsemblFungi"/>
</dbReference>
<keyword evidence="2" id="KW-0812">Transmembrane</keyword>
<feature type="domain" description="Fatty acid hydroxylase" evidence="5">
    <location>
        <begin position="153"/>
        <end position="289"/>
    </location>
</feature>
<keyword evidence="7" id="KW-1185">Reference proteome</keyword>
<dbReference type="GO" id="GO:0005506">
    <property type="term" value="F:iron ion binding"/>
    <property type="evidence" value="ECO:0007669"/>
    <property type="project" value="InterPro"/>
</dbReference>
<comment type="caution">
    <text evidence="6">The sequence shown here is derived from an EMBL/GenBank/DDBJ whole genome shotgun (WGS) entry which is preliminary data.</text>
</comment>
<gene>
    <name evidence="6" type="ORF">NEOLI_004503</name>
</gene>
<dbReference type="AlphaFoldDB" id="A0A1U7LPK7"/>
<dbReference type="GO" id="GO:0005886">
    <property type="term" value="C:plasma membrane"/>
    <property type="evidence" value="ECO:0007669"/>
    <property type="project" value="EnsemblFungi"/>
</dbReference>
<dbReference type="GO" id="GO:0000254">
    <property type="term" value="F:C-4 methylsterol oxidase activity"/>
    <property type="evidence" value="ECO:0007669"/>
    <property type="project" value="EnsemblFungi"/>
</dbReference>
<dbReference type="OrthoDB" id="1658724at2759"/>
<organism evidence="6 7">
    <name type="scientific">Neolecta irregularis (strain DAH-3)</name>
    <dbReference type="NCBI Taxonomy" id="1198029"/>
    <lineage>
        <taxon>Eukaryota</taxon>
        <taxon>Fungi</taxon>
        <taxon>Dikarya</taxon>
        <taxon>Ascomycota</taxon>
        <taxon>Taphrinomycotina</taxon>
        <taxon>Neolectales</taxon>
        <taxon>Neolectaceae</taxon>
        <taxon>Neolecta</taxon>
    </lineage>
</organism>
<dbReference type="STRING" id="1198029.A0A1U7LPK7"/>